<dbReference type="GO" id="GO:0051301">
    <property type="term" value="P:cell division"/>
    <property type="evidence" value="ECO:0007669"/>
    <property type="project" value="UniProtKB-KW"/>
</dbReference>
<feature type="region of interest" description="Disordered" evidence="6">
    <location>
        <begin position="342"/>
        <end position="414"/>
    </location>
</feature>
<evidence type="ECO:0000256" key="1">
    <source>
        <dbReference type="ARBA" id="ARBA00022475"/>
    </source>
</evidence>
<gene>
    <name evidence="9" type="ORF">DW740_12075</name>
</gene>
<keyword evidence="2 9" id="KW-0132">Cell division</keyword>
<evidence type="ECO:0000256" key="2">
    <source>
        <dbReference type="ARBA" id="ARBA00022618"/>
    </source>
</evidence>
<dbReference type="GO" id="GO:0005886">
    <property type="term" value="C:plasma membrane"/>
    <property type="evidence" value="ECO:0007669"/>
    <property type="project" value="TreeGrafter"/>
</dbReference>
<dbReference type="RefSeq" id="WP_015541981.1">
    <property type="nucleotide sequence ID" value="NZ_CABJFK010000009.1"/>
</dbReference>
<keyword evidence="4 7" id="KW-1133">Transmembrane helix</keyword>
<sequence length="414" mass="46190">MRTSNYKKIKFTKSAAKKTGLAVGAILLAGIIFFFSFFRVTHVEVMENTHYSKKELKKMILTGAFSSNSILAPITCSKAKVENVPYVESYSVSRSGRNSIVIGVKEKNVVGCIPYLDSYIYFDRNGKFIESSRTRDEDVPYFEGITVKKTVMNEKLPIKDAVLNTAVALSTIFAKNDMIPDYIELDEDYSINLIYGDITVKLGKDRYLEDKMNRTIAILPQITGEKGILHMENITESSKTVTFEKEEEEVTAENWTGGYDENGDYTGDGEYDENGKYVGAKPKTELDYAKENWIGGYDEEGDYTGSGEYDADLNYVGAEPTQELIDSFGDWKGGYNESGGFDGVSEYDRDGNYVGPMPDNAGSSGTDSTDSSDESESDNSDEDRDYSEDDSYSDESDGEYDGWDSGYSDESDYE</sequence>
<feature type="compositionally biased region" description="Acidic residues" evidence="6">
    <location>
        <begin position="370"/>
        <end position="414"/>
    </location>
</feature>
<evidence type="ECO:0000313" key="10">
    <source>
        <dbReference type="Proteomes" id="UP000283745"/>
    </source>
</evidence>
<evidence type="ECO:0000256" key="4">
    <source>
        <dbReference type="ARBA" id="ARBA00022989"/>
    </source>
</evidence>
<evidence type="ECO:0000256" key="5">
    <source>
        <dbReference type="ARBA" id="ARBA00023306"/>
    </source>
</evidence>
<dbReference type="PANTHER" id="PTHR37820:SF1">
    <property type="entry name" value="CELL DIVISION PROTEIN FTSQ"/>
    <property type="match status" value="1"/>
</dbReference>
<dbReference type="Pfam" id="PF08478">
    <property type="entry name" value="POTRA_1"/>
    <property type="match status" value="1"/>
</dbReference>
<keyword evidence="1" id="KW-1003">Cell membrane</keyword>
<keyword evidence="5" id="KW-0131">Cell cycle</keyword>
<evidence type="ECO:0000259" key="8">
    <source>
        <dbReference type="Pfam" id="PF08478"/>
    </source>
</evidence>
<dbReference type="EMBL" id="QSKF01000009">
    <property type="protein sequence ID" value="RHE39066.1"/>
    <property type="molecule type" value="Genomic_DNA"/>
</dbReference>
<protein>
    <submittedName>
        <fullName evidence="9">Cell division septal protein</fullName>
    </submittedName>
</protein>
<comment type="caution">
    <text evidence="9">The sequence shown here is derived from an EMBL/GenBank/DDBJ whole genome shotgun (WGS) entry which is preliminary data.</text>
</comment>
<feature type="transmembrane region" description="Helical" evidence="7">
    <location>
        <begin position="21"/>
        <end position="38"/>
    </location>
</feature>
<feature type="domain" description="POTRA" evidence="8">
    <location>
        <begin position="38"/>
        <end position="106"/>
    </location>
</feature>
<accession>A0A414J3T3</accession>
<dbReference type="PANTHER" id="PTHR37820">
    <property type="entry name" value="CELL DIVISION PROTEIN DIVIB"/>
    <property type="match status" value="1"/>
</dbReference>
<keyword evidence="7" id="KW-0472">Membrane</keyword>
<keyword evidence="3 7" id="KW-0812">Transmembrane</keyword>
<evidence type="ECO:0000256" key="7">
    <source>
        <dbReference type="SAM" id="Phobius"/>
    </source>
</evidence>
<evidence type="ECO:0000256" key="6">
    <source>
        <dbReference type="SAM" id="MobiDB-lite"/>
    </source>
</evidence>
<evidence type="ECO:0000256" key="3">
    <source>
        <dbReference type="ARBA" id="ARBA00022692"/>
    </source>
</evidence>
<name>A0A414J3T3_9FIRM</name>
<dbReference type="AlphaFoldDB" id="A0A414J3T3"/>
<evidence type="ECO:0000313" key="9">
    <source>
        <dbReference type="EMBL" id="RHE39066.1"/>
    </source>
</evidence>
<reference evidence="9 10" key="1">
    <citation type="submission" date="2018-08" db="EMBL/GenBank/DDBJ databases">
        <title>A genome reference for cultivated species of the human gut microbiota.</title>
        <authorList>
            <person name="Zou Y."/>
            <person name="Xue W."/>
            <person name="Luo G."/>
        </authorList>
    </citation>
    <scope>NUCLEOTIDE SEQUENCE [LARGE SCALE GENOMIC DNA]</scope>
    <source>
        <strain evidence="9 10">AM28-23</strain>
    </source>
</reference>
<dbReference type="InterPro" id="IPR013685">
    <property type="entry name" value="POTRA_FtsQ_type"/>
</dbReference>
<dbReference type="InterPro" id="IPR050487">
    <property type="entry name" value="FtsQ_DivIB"/>
</dbReference>
<proteinExistence type="predicted"/>
<dbReference type="Proteomes" id="UP000283745">
    <property type="component" value="Unassembled WGS sequence"/>
</dbReference>
<organism evidence="9 10">
    <name type="scientific">Blautia obeum</name>
    <dbReference type="NCBI Taxonomy" id="40520"/>
    <lineage>
        <taxon>Bacteria</taxon>
        <taxon>Bacillati</taxon>
        <taxon>Bacillota</taxon>
        <taxon>Clostridia</taxon>
        <taxon>Lachnospirales</taxon>
        <taxon>Lachnospiraceae</taxon>
        <taxon>Blautia</taxon>
    </lineage>
</organism>